<evidence type="ECO:0000259" key="14">
    <source>
        <dbReference type="PROSITE" id="PS50255"/>
    </source>
</evidence>
<keyword evidence="9 12" id="KW-0472">Membrane</keyword>
<dbReference type="AlphaFoldDB" id="A0A0G4L4A5"/>
<dbReference type="InterPro" id="IPR036400">
    <property type="entry name" value="Cyt_B5-like_heme/steroid_sf"/>
</dbReference>
<feature type="compositionally biased region" description="Low complexity" evidence="13">
    <location>
        <begin position="344"/>
        <end position="360"/>
    </location>
</feature>
<dbReference type="InterPro" id="IPR042276">
    <property type="entry name" value="CapZ_alpha/beta_2"/>
</dbReference>
<dbReference type="PANTHER" id="PTHR10653:SF0">
    <property type="entry name" value="F-ACTIN-CAPPING PROTEIN SUBUNIT ALPHA"/>
    <property type="match status" value="1"/>
</dbReference>
<keyword evidence="7 12" id="KW-0479">Metal-binding</keyword>
<dbReference type="Gene3D" id="3.90.1150.210">
    <property type="entry name" value="F-actin capping protein, beta subunit"/>
    <property type="match status" value="1"/>
</dbReference>
<dbReference type="PROSITE" id="PS00191">
    <property type="entry name" value="CYTOCHROME_B5_1"/>
    <property type="match status" value="1"/>
</dbReference>
<dbReference type="FunFam" id="3.90.1150.210:FF:000003">
    <property type="entry name" value="F-actin-capping protein subunit alpha"/>
    <property type="match status" value="1"/>
</dbReference>
<evidence type="ECO:0000256" key="1">
    <source>
        <dbReference type="ARBA" id="ARBA00004370"/>
    </source>
</evidence>
<dbReference type="Gene3D" id="3.10.120.10">
    <property type="entry name" value="Cytochrome b5-like heme/steroid binding domain"/>
    <property type="match status" value="1"/>
</dbReference>
<dbReference type="GO" id="GO:0008290">
    <property type="term" value="C:F-actin capping protein complex"/>
    <property type="evidence" value="ECO:0007669"/>
    <property type="project" value="InterPro"/>
</dbReference>
<dbReference type="Pfam" id="PF00173">
    <property type="entry name" value="Cyt-b5"/>
    <property type="match status" value="1"/>
</dbReference>
<dbReference type="GO" id="GO:0030479">
    <property type="term" value="C:actin cortical patch"/>
    <property type="evidence" value="ECO:0007669"/>
    <property type="project" value="TreeGrafter"/>
</dbReference>
<name>A0A0G4L4A5_VERLO</name>
<dbReference type="STRING" id="100787.A0A0G4L4A5"/>
<evidence type="ECO:0000313" key="16">
    <source>
        <dbReference type="Proteomes" id="UP000044602"/>
    </source>
</evidence>
<evidence type="ECO:0000256" key="11">
    <source>
        <dbReference type="ARBA" id="ARBA00025389"/>
    </source>
</evidence>
<keyword evidence="8 12" id="KW-0408">Iron</keyword>
<dbReference type="GO" id="GO:0046872">
    <property type="term" value="F:metal ion binding"/>
    <property type="evidence" value="ECO:0007669"/>
    <property type="project" value="UniProtKB-UniRule"/>
</dbReference>
<dbReference type="SMART" id="SM01117">
    <property type="entry name" value="Cyt-b5"/>
    <property type="match status" value="1"/>
</dbReference>
<evidence type="ECO:0000256" key="3">
    <source>
        <dbReference type="ARBA" id="ARBA00014038"/>
    </source>
</evidence>
<dbReference type="InterPro" id="IPR018506">
    <property type="entry name" value="Cyt_B5_heme-BS"/>
</dbReference>
<reference evidence="15 16" key="1">
    <citation type="submission" date="2015-05" db="EMBL/GenBank/DDBJ databases">
        <authorList>
            <person name="Wang D.B."/>
            <person name="Wang M."/>
        </authorList>
    </citation>
    <scope>NUCLEOTIDE SEQUENCE [LARGE SCALE GENOMIC DNA]</scope>
    <source>
        <strain evidence="15">VL1</strain>
    </source>
</reference>
<evidence type="ECO:0000256" key="7">
    <source>
        <dbReference type="ARBA" id="ARBA00022723"/>
    </source>
</evidence>
<accession>A0A0G4L4A5</accession>
<protein>
    <recommendedName>
        <fullName evidence="3">F-actin-capping protein subunit alpha</fullName>
    </recommendedName>
</protein>
<evidence type="ECO:0000256" key="12">
    <source>
        <dbReference type="RuleBase" id="RU362121"/>
    </source>
</evidence>
<gene>
    <name evidence="15" type="ORF">BN1708_011816</name>
</gene>
<dbReference type="Pfam" id="PF01267">
    <property type="entry name" value="F-actin_cap_A"/>
    <property type="match status" value="1"/>
</dbReference>
<comment type="function">
    <text evidence="11">F-actin-capping proteins bind in a Ca(2+)-independent manner to the fast growing ends of actin filaments (barbed end) thereby blocking the exchange of subunits at these ends. Unlike other capping proteins (such as gelsolin and severin), these proteins do not sever actin filaments.</text>
</comment>
<dbReference type="PRINTS" id="PR00191">
    <property type="entry name" value="FACTINCAPA"/>
</dbReference>
<evidence type="ECO:0000256" key="13">
    <source>
        <dbReference type="SAM" id="MobiDB-lite"/>
    </source>
</evidence>
<dbReference type="Gene3D" id="3.30.1140.60">
    <property type="entry name" value="F-actin capping protein, alpha subunit"/>
    <property type="match status" value="2"/>
</dbReference>
<evidence type="ECO:0000256" key="2">
    <source>
        <dbReference type="ARBA" id="ARBA00010479"/>
    </source>
</evidence>
<keyword evidence="10" id="KW-0009">Actin-binding</keyword>
<keyword evidence="6 12" id="KW-0812">Transmembrane</keyword>
<evidence type="ECO:0000256" key="5">
    <source>
        <dbReference type="ARBA" id="ARBA00022617"/>
    </source>
</evidence>
<dbReference type="SUPFAM" id="SSF90096">
    <property type="entry name" value="Subunits of heterodimeric actin filament capping protein Capz"/>
    <property type="match status" value="1"/>
</dbReference>
<feature type="region of interest" description="Disordered" evidence="13">
    <location>
        <begin position="339"/>
        <end position="360"/>
    </location>
</feature>
<dbReference type="PRINTS" id="PR00363">
    <property type="entry name" value="CYTOCHROMEB5"/>
</dbReference>
<dbReference type="FunFam" id="3.10.120.10:FF:000002">
    <property type="entry name" value="Cytochrome b5 type B"/>
    <property type="match status" value="1"/>
</dbReference>
<dbReference type="GO" id="GO:0030036">
    <property type="term" value="P:actin cytoskeleton organization"/>
    <property type="evidence" value="ECO:0007669"/>
    <property type="project" value="TreeGrafter"/>
</dbReference>
<feature type="domain" description="Cytochrome b5 heme-binding" evidence="14">
    <location>
        <begin position="262"/>
        <end position="338"/>
    </location>
</feature>
<comment type="similarity">
    <text evidence="12">Belongs to the cytochrome b5 family.</text>
</comment>
<keyword evidence="16" id="KW-1185">Reference proteome</keyword>
<comment type="subcellular location">
    <subcellularLocation>
        <location evidence="1">Membrane</location>
    </subcellularLocation>
</comment>
<feature type="transmembrane region" description="Helical" evidence="12">
    <location>
        <begin position="364"/>
        <end position="384"/>
    </location>
</feature>
<keyword evidence="5 12" id="KW-0349">Heme</keyword>
<dbReference type="PROSITE" id="PS00749">
    <property type="entry name" value="F_ACTIN_CAPPING_A_2"/>
    <property type="match status" value="1"/>
</dbReference>
<evidence type="ECO:0000256" key="10">
    <source>
        <dbReference type="ARBA" id="ARBA00023203"/>
    </source>
</evidence>
<dbReference type="GO" id="GO:0020037">
    <property type="term" value="F:heme binding"/>
    <property type="evidence" value="ECO:0007669"/>
    <property type="project" value="UniProtKB-UniRule"/>
</dbReference>
<dbReference type="InterPro" id="IPR017865">
    <property type="entry name" value="F-actin_cap_asu_CS"/>
</dbReference>
<dbReference type="Proteomes" id="UP000044602">
    <property type="component" value="Unassembled WGS sequence"/>
</dbReference>
<dbReference type="EMBL" id="CVQH01007780">
    <property type="protein sequence ID" value="CRK16763.1"/>
    <property type="molecule type" value="Genomic_DNA"/>
</dbReference>
<dbReference type="GO" id="GO:0016020">
    <property type="term" value="C:membrane"/>
    <property type="evidence" value="ECO:0007669"/>
    <property type="project" value="UniProtKB-SubCell"/>
</dbReference>
<dbReference type="GO" id="GO:0051015">
    <property type="term" value="F:actin filament binding"/>
    <property type="evidence" value="ECO:0007669"/>
    <property type="project" value="TreeGrafter"/>
</dbReference>
<dbReference type="PROSITE" id="PS50255">
    <property type="entry name" value="CYTOCHROME_B5_2"/>
    <property type="match status" value="1"/>
</dbReference>
<dbReference type="InterPro" id="IPR001199">
    <property type="entry name" value="Cyt_B5-like_heme/steroid-bd"/>
</dbReference>
<proteinExistence type="inferred from homology"/>
<evidence type="ECO:0000256" key="4">
    <source>
        <dbReference type="ARBA" id="ARBA00022467"/>
    </source>
</evidence>
<dbReference type="SUPFAM" id="SSF55856">
    <property type="entry name" value="Cytochrome b5-like heme/steroid binding domain"/>
    <property type="match status" value="1"/>
</dbReference>
<keyword evidence="12" id="KW-1133">Transmembrane helix</keyword>
<organism evidence="15 16">
    <name type="scientific">Verticillium longisporum</name>
    <name type="common">Verticillium dahliae var. longisporum</name>
    <dbReference type="NCBI Taxonomy" id="100787"/>
    <lineage>
        <taxon>Eukaryota</taxon>
        <taxon>Fungi</taxon>
        <taxon>Dikarya</taxon>
        <taxon>Ascomycota</taxon>
        <taxon>Pezizomycotina</taxon>
        <taxon>Sordariomycetes</taxon>
        <taxon>Hypocreomycetidae</taxon>
        <taxon>Glomerellales</taxon>
        <taxon>Plectosphaerellaceae</taxon>
        <taxon>Verticillium</taxon>
    </lineage>
</organism>
<keyword evidence="4" id="KW-0117">Actin capping</keyword>
<comment type="similarity">
    <text evidence="2">Belongs to the F-actin-capping protein alpha subunit family.</text>
</comment>
<evidence type="ECO:0000313" key="15">
    <source>
        <dbReference type="EMBL" id="CRK16763.1"/>
    </source>
</evidence>
<evidence type="ECO:0000256" key="8">
    <source>
        <dbReference type="ARBA" id="ARBA00023004"/>
    </source>
</evidence>
<dbReference type="GO" id="GO:0051016">
    <property type="term" value="P:barbed-end actin filament capping"/>
    <property type="evidence" value="ECO:0007669"/>
    <property type="project" value="InterPro"/>
</dbReference>
<dbReference type="InterPro" id="IPR002189">
    <property type="entry name" value="CapZ_alpha"/>
</dbReference>
<evidence type="ECO:0000256" key="9">
    <source>
        <dbReference type="ARBA" id="ARBA00023136"/>
    </source>
</evidence>
<evidence type="ECO:0000256" key="6">
    <source>
        <dbReference type="ARBA" id="ARBA00022692"/>
    </source>
</evidence>
<dbReference type="InterPro" id="IPR037282">
    <property type="entry name" value="CapZ_alpha/beta"/>
</dbReference>
<dbReference type="InterPro" id="IPR042489">
    <property type="entry name" value="CapZ_alpha_1"/>
</dbReference>
<dbReference type="PROSITE" id="PS00748">
    <property type="entry name" value="F_ACTIN_CAPPING_A_1"/>
    <property type="match status" value="1"/>
</dbReference>
<dbReference type="PANTHER" id="PTHR10653">
    <property type="entry name" value="F-ACTIN-CAPPING PROTEIN SUBUNIT ALPHA"/>
    <property type="match status" value="1"/>
</dbReference>
<sequence length="397" mass="42826">MSEVETVSAFVEGAPPGELADVIADIKSLTIDSPDIVANLAPAFENAHNALGQGQYFDVESSSSFTFDHPTQKASNVQSYVLEGAQSDLVKSTLKSLGPCVKEHFANAAYGVYPIEEDSKVAVVIVSNKYSPNNFWNGRWRSVYTFDPASGALEGSIKVDVHYYEDGNVRLLTDRPSTASVSSGTGAGIVKEISAAEKKYQDELNRGFTNLSEGTFKGLRRQLPVTRQKIEWDKVTSYRLGQDIGGGSGSRRPDRQKSVKMGAEFTFQDVAEHNTKNDLYMVVHDKVYDCTKFVDEHPGGEEVMLDVGGQDATEAFEDVGHSDEARDTLAQLEVGTLKRLAGDPAPNKPAASTSSSSNNADTSGIGIGLYAVLLVGGAVAYGAYQYLQQQQQQQPSA</sequence>